<evidence type="ECO:0000259" key="2">
    <source>
        <dbReference type="Pfam" id="PF26472"/>
    </source>
</evidence>
<dbReference type="OrthoDB" id="346487at2157"/>
<dbReference type="EMBL" id="FOOQ01000004">
    <property type="protein sequence ID" value="SFG79807.1"/>
    <property type="molecule type" value="Genomic_DNA"/>
</dbReference>
<proteinExistence type="predicted"/>
<dbReference type="InterPro" id="IPR058460">
    <property type="entry name" value="DUF8147"/>
</dbReference>
<feature type="domain" description="DUF8147" evidence="2">
    <location>
        <begin position="3"/>
        <end position="117"/>
    </location>
</feature>
<dbReference type="AlphaFoldDB" id="A0A1I2UVG6"/>
<keyword evidence="1" id="KW-0812">Transmembrane</keyword>
<keyword evidence="1" id="KW-1133">Transmembrane helix</keyword>
<name>A0A1I2UVG6_9EURY</name>
<keyword evidence="4" id="KW-1185">Reference proteome</keyword>
<accession>A0A1I2UVG6</accession>
<keyword evidence="1" id="KW-0472">Membrane</keyword>
<feature type="transmembrane region" description="Helical" evidence="1">
    <location>
        <begin position="38"/>
        <end position="58"/>
    </location>
</feature>
<gene>
    <name evidence="3" type="ORF">SAMN04488063_2979</name>
</gene>
<sequence length="130" mass="12835">MTARTTALGAGAAVTTFLLAGAATIELLGGGEAPAVGIIGVFVAVIAGLLAGGIVSVYADRLSRTASSVLVAYATFGVAFVAIAGMSYVNVPYVDDVFTFPVRIGVSIVVAVVVALLASRRKSGEGTGTA</sequence>
<dbReference type="Proteomes" id="UP000198876">
    <property type="component" value="Unassembled WGS sequence"/>
</dbReference>
<organism evidence="3 4">
    <name type="scientific">Halopelagius inordinatus</name>
    <dbReference type="NCBI Taxonomy" id="553467"/>
    <lineage>
        <taxon>Archaea</taxon>
        <taxon>Methanobacteriati</taxon>
        <taxon>Methanobacteriota</taxon>
        <taxon>Stenosarchaea group</taxon>
        <taxon>Halobacteria</taxon>
        <taxon>Halobacteriales</taxon>
        <taxon>Haloferacaceae</taxon>
    </lineage>
</organism>
<dbReference type="RefSeq" id="WP_092893351.1">
    <property type="nucleotide sequence ID" value="NZ_FOOQ01000004.1"/>
</dbReference>
<evidence type="ECO:0000256" key="1">
    <source>
        <dbReference type="SAM" id="Phobius"/>
    </source>
</evidence>
<evidence type="ECO:0000313" key="3">
    <source>
        <dbReference type="EMBL" id="SFG79807.1"/>
    </source>
</evidence>
<feature type="transmembrane region" description="Helical" evidence="1">
    <location>
        <begin position="97"/>
        <end position="118"/>
    </location>
</feature>
<protein>
    <recommendedName>
        <fullName evidence="2">DUF8147 domain-containing protein</fullName>
    </recommendedName>
</protein>
<reference evidence="4" key="1">
    <citation type="submission" date="2016-10" db="EMBL/GenBank/DDBJ databases">
        <authorList>
            <person name="Varghese N."/>
            <person name="Submissions S."/>
        </authorList>
    </citation>
    <scope>NUCLEOTIDE SEQUENCE [LARGE SCALE GENOMIC DNA]</scope>
    <source>
        <strain evidence="4">CGMCC 1.7739</strain>
    </source>
</reference>
<evidence type="ECO:0000313" key="4">
    <source>
        <dbReference type="Proteomes" id="UP000198876"/>
    </source>
</evidence>
<feature type="transmembrane region" description="Helical" evidence="1">
    <location>
        <begin position="70"/>
        <end position="91"/>
    </location>
</feature>
<dbReference type="Pfam" id="PF26472">
    <property type="entry name" value="DUF8147"/>
    <property type="match status" value="1"/>
</dbReference>